<organism evidence="1 2">
    <name type="scientific">Lysobacter arvi</name>
    <dbReference type="NCBI Taxonomy" id="3038776"/>
    <lineage>
        <taxon>Bacteria</taxon>
        <taxon>Pseudomonadati</taxon>
        <taxon>Pseudomonadota</taxon>
        <taxon>Gammaproteobacteria</taxon>
        <taxon>Lysobacterales</taxon>
        <taxon>Lysobacteraceae</taxon>
        <taxon>Lysobacter</taxon>
    </lineage>
</organism>
<dbReference type="SUPFAM" id="SSF53335">
    <property type="entry name" value="S-adenosyl-L-methionine-dependent methyltransferases"/>
    <property type="match status" value="1"/>
</dbReference>
<dbReference type="EMBL" id="JARUHG010000006">
    <property type="protein sequence ID" value="MDR0184481.1"/>
    <property type="molecule type" value="Genomic_DNA"/>
</dbReference>
<accession>A0ABU1CHQ2</accession>
<comment type="caution">
    <text evidence="1">The sequence shown here is derived from an EMBL/GenBank/DDBJ whole genome shotgun (WGS) entry which is preliminary data.</text>
</comment>
<keyword evidence="2" id="KW-1185">Reference proteome</keyword>
<dbReference type="RefSeq" id="WP_309263596.1">
    <property type="nucleotide sequence ID" value="NZ_JARUHG010000006.1"/>
</dbReference>
<reference evidence="1 2" key="1">
    <citation type="submission" date="2023-04" db="EMBL/GenBank/DDBJ databases">
        <title>Lysobacter sp. strain UC isolated from soil sample.</title>
        <authorList>
            <person name="Choksket S."/>
            <person name="Harshvardhan F."/>
            <person name="Rana R."/>
            <person name="Patil P.B."/>
            <person name="Korpole S."/>
        </authorList>
    </citation>
    <scope>NUCLEOTIDE SEQUENCE [LARGE SCALE GENOMIC DNA]</scope>
    <source>
        <strain evidence="1 2">UC</strain>
    </source>
</reference>
<evidence type="ECO:0000313" key="1">
    <source>
        <dbReference type="EMBL" id="MDR0184481.1"/>
    </source>
</evidence>
<proteinExistence type="predicted"/>
<evidence type="ECO:0000313" key="2">
    <source>
        <dbReference type="Proteomes" id="UP001233535"/>
    </source>
</evidence>
<gene>
    <name evidence="1" type="ORF">P8609_16070</name>
</gene>
<dbReference type="InterPro" id="IPR029063">
    <property type="entry name" value="SAM-dependent_MTases_sf"/>
</dbReference>
<sequence>MAASRASGYSGTPLAKKLGVHEGARVWTLDAPEEYRTWLAPLPPGVRFAAALDGDVGIAHLFCTRRAVLADALAKCRRALASDATVWVSWPKKAAKVPTDITEDTIRALALPLGFVDVKVCAVDAVWSGLKLVVRKELR</sequence>
<dbReference type="Proteomes" id="UP001233535">
    <property type="component" value="Unassembled WGS sequence"/>
</dbReference>
<name>A0ABU1CHQ2_9GAMM</name>
<protein>
    <submittedName>
        <fullName evidence="1">DUF3052 domain-containing protein</fullName>
    </submittedName>
</protein>